<reference evidence="10" key="1">
    <citation type="submission" date="2017-06" db="EMBL/GenBank/DDBJ databases">
        <title>Complete genome sequence of Capnocytophaga sp. KCOM 1579 (=ChDC OS43) isolated from a human refractory periapical abscess lesion.</title>
        <authorList>
            <person name="Kook J.-K."/>
            <person name="Park S.-N."/>
            <person name="Lim Y.K."/>
            <person name="Roh H."/>
        </authorList>
    </citation>
    <scope>NUCLEOTIDE SEQUENCE [LARGE SCALE GENOMIC DNA]</scope>
    <source>
        <strain evidence="10">ChDC OS43</strain>
    </source>
</reference>
<dbReference type="GO" id="GO:0006412">
    <property type="term" value="P:translation"/>
    <property type="evidence" value="ECO:0007669"/>
    <property type="project" value="UniProtKB-UniRule"/>
</dbReference>
<dbReference type="GO" id="GO:0003729">
    <property type="term" value="F:mRNA binding"/>
    <property type="evidence" value="ECO:0007669"/>
    <property type="project" value="TreeGrafter"/>
</dbReference>
<dbReference type="Gene3D" id="3.90.1180.10">
    <property type="entry name" value="Ribosomal protein L13"/>
    <property type="match status" value="1"/>
</dbReference>
<dbReference type="AlphaFoldDB" id="A0A1Z4BLT7"/>
<dbReference type="KEGG" id="capn:CBG49_03645"/>
<evidence type="ECO:0000256" key="4">
    <source>
        <dbReference type="ARBA" id="ARBA00023274"/>
    </source>
</evidence>
<gene>
    <name evidence="6 8" type="primary">rplM</name>
    <name evidence="9" type="ORF">CBG49_03645</name>
</gene>
<proteinExistence type="inferred from homology"/>
<dbReference type="InterPro" id="IPR005823">
    <property type="entry name" value="Ribosomal_uL13_bac-type"/>
</dbReference>
<comment type="subunit">
    <text evidence="2 6">Part of the 50S ribosomal subunit.</text>
</comment>
<dbReference type="PROSITE" id="PS00783">
    <property type="entry name" value="RIBOSOMAL_L13"/>
    <property type="match status" value="1"/>
</dbReference>
<evidence type="ECO:0000256" key="8">
    <source>
        <dbReference type="RuleBase" id="RU003878"/>
    </source>
</evidence>
<dbReference type="EMBL" id="CP022022">
    <property type="protein sequence ID" value="ASF42256.1"/>
    <property type="molecule type" value="Genomic_DNA"/>
</dbReference>
<evidence type="ECO:0000256" key="6">
    <source>
        <dbReference type="HAMAP-Rule" id="MF_01366"/>
    </source>
</evidence>
<evidence type="ECO:0000256" key="3">
    <source>
        <dbReference type="ARBA" id="ARBA00022980"/>
    </source>
</evidence>
<dbReference type="GO" id="GO:0022625">
    <property type="term" value="C:cytosolic large ribosomal subunit"/>
    <property type="evidence" value="ECO:0007669"/>
    <property type="project" value="TreeGrafter"/>
</dbReference>
<dbReference type="PIRSF" id="PIRSF002181">
    <property type="entry name" value="Ribosomal_L13"/>
    <property type="match status" value="1"/>
</dbReference>
<evidence type="ECO:0000313" key="10">
    <source>
        <dbReference type="Proteomes" id="UP000197007"/>
    </source>
</evidence>
<dbReference type="InterPro" id="IPR023563">
    <property type="entry name" value="Ribosomal_uL13_CS"/>
</dbReference>
<evidence type="ECO:0000256" key="5">
    <source>
        <dbReference type="ARBA" id="ARBA00035201"/>
    </source>
</evidence>
<dbReference type="Proteomes" id="UP000197007">
    <property type="component" value="Chromosome"/>
</dbReference>
<keyword evidence="3 6" id="KW-0689">Ribosomal protein</keyword>
<protein>
    <recommendedName>
        <fullName evidence="5 6">Large ribosomal subunit protein uL13</fullName>
    </recommendedName>
</protein>
<dbReference type="InterPro" id="IPR005822">
    <property type="entry name" value="Ribosomal_uL13"/>
</dbReference>
<dbReference type="PANTHER" id="PTHR11545">
    <property type="entry name" value="RIBOSOMAL PROTEIN L13"/>
    <property type="match status" value="1"/>
</dbReference>
<dbReference type="PANTHER" id="PTHR11545:SF2">
    <property type="entry name" value="LARGE RIBOSOMAL SUBUNIT PROTEIN UL13M"/>
    <property type="match status" value="1"/>
</dbReference>
<dbReference type="GO" id="GO:0017148">
    <property type="term" value="P:negative regulation of translation"/>
    <property type="evidence" value="ECO:0007669"/>
    <property type="project" value="TreeGrafter"/>
</dbReference>
<evidence type="ECO:0000313" key="9">
    <source>
        <dbReference type="EMBL" id="ASF42256.1"/>
    </source>
</evidence>
<dbReference type="Pfam" id="PF00572">
    <property type="entry name" value="Ribosomal_L13"/>
    <property type="match status" value="1"/>
</dbReference>
<dbReference type="CDD" id="cd00392">
    <property type="entry name" value="Ribosomal_L13"/>
    <property type="match status" value="1"/>
</dbReference>
<accession>A0A1Z4BLT7</accession>
<comment type="function">
    <text evidence="6 8">This protein is one of the early assembly proteins of the 50S ribosomal subunit, although it is not seen to bind rRNA by itself. It is important during the early stages of 50S assembly.</text>
</comment>
<dbReference type="GO" id="GO:0003735">
    <property type="term" value="F:structural constituent of ribosome"/>
    <property type="evidence" value="ECO:0007669"/>
    <property type="project" value="InterPro"/>
</dbReference>
<dbReference type="NCBIfam" id="TIGR01066">
    <property type="entry name" value="rplM_bact"/>
    <property type="match status" value="1"/>
</dbReference>
<sequence>MDTLSYKTISANKATVNKKWVLVDADGQTLGRLASKVAKLLRGKYKPDFTPHVDCGDNVIVINAEKINLTGNKWEDKTYLRHTGYPGGQRFTGVKQLLEKHPERIIEKAVKGMLPKTRLGAAVLRNLKVYAGSEHKQEAQQPVTINLNDLK</sequence>
<evidence type="ECO:0000256" key="1">
    <source>
        <dbReference type="ARBA" id="ARBA00006227"/>
    </source>
</evidence>
<keyword evidence="10" id="KW-1185">Reference proteome</keyword>
<name>A0A1Z4BLT7_9FLAO</name>
<keyword evidence="4 6" id="KW-0687">Ribonucleoprotein</keyword>
<dbReference type="HAMAP" id="MF_01366">
    <property type="entry name" value="Ribosomal_uL13"/>
    <property type="match status" value="1"/>
</dbReference>
<dbReference type="RefSeq" id="WP_009413950.1">
    <property type="nucleotide sequence ID" value="NZ_CP022022.1"/>
</dbReference>
<dbReference type="FunFam" id="3.90.1180.10:FF:000001">
    <property type="entry name" value="50S ribosomal protein L13"/>
    <property type="match status" value="1"/>
</dbReference>
<comment type="similarity">
    <text evidence="1 6 7">Belongs to the universal ribosomal protein uL13 family.</text>
</comment>
<evidence type="ECO:0000256" key="7">
    <source>
        <dbReference type="RuleBase" id="RU003877"/>
    </source>
</evidence>
<dbReference type="InterPro" id="IPR036899">
    <property type="entry name" value="Ribosomal_uL13_sf"/>
</dbReference>
<organism evidence="9 10">
    <name type="scientific">Capnocytophaga endodontalis</name>
    <dbReference type="NCBI Taxonomy" id="2708117"/>
    <lineage>
        <taxon>Bacteria</taxon>
        <taxon>Pseudomonadati</taxon>
        <taxon>Bacteroidota</taxon>
        <taxon>Flavobacteriia</taxon>
        <taxon>Flavobacteriales</taxon>
        <taxon>Flavobacteriaceae</taxon>
        <taxon>Capnocytophaga</taxon>
    </lineage>
</organism>
<dbReference type="SUPFAM" id="SSF52161">
    <property type="entry name" value="Ribosomal protein L13"/>
    <property type="match status" value="1"/>
</dbReference>
<evidence type="ECO:0000256" key="2">
    <source>
        <dbReference type="ARBA" id="ARBA00011838"/>
    </source>
</evidence>